<dbReference type="PROSITE" id="PS50043">
    <property type="entry name" value="HTH_LUXR_2"/>
    <property type="match status" value="1"/>
</dbReference>
<evidence type="ECO:0000313" key="6">
    <source>
        <dbReference type="EMBL" id="QLG46650.1"/>
    </source>
</evidence>
<organism evidence="6 7">
    <name type="scientific">Costertonia aggregata</name>
    <dbReference type="NCBI Taxonomy" id="343403"/>
    <lineage>
        <taxon>Bacteria</taxon>
        <taxon>Pseudomonadati</taxon>
        <taxon>Bacteroidota</taxon>
        <taxon>Flavobacteriia</taxon>
        <taxon>Flavobacteriales</taxon>
        <taxon>Flavobacteriaceae</taxon>
        <taxon>Costertonia</taxon>
    </lineage>
</organism>
<dbReference type="InterPro" id="IPR011006">
    <property type="entry name" value="CheY-like_superfamily"/>
</dbReference>
<dbReference type="CDD" id="cd17535">
    <property type="entry name" value="REC_NarL-like"/>
    <property type="match status" value="1"/>
</dbReference>
<keyword evidence="1 3" id="KW-0597">Phosphoprotein</keyword>
<feature type="domain" description="HTH luxR-type" evidence="4">
    <location>
        <begin position="142"/>
        <end position="207"/>
    </location>
</feature>
<dbReference type="InterPro" id="IPR001789">
    <property type="entry name" value="Sig_transdc_resp-reg_receiver"/>
</dbReference>
<evidence type="ECO:0000313" key="7">
    <source>
        <dbReference type="Proteomes" id="UP000509302"/>
    </source>
</evidence>
<dbReference type="SUPFAM" id="SSF52172">
    <property type="entry name" value="CheY-like"/>
    <property type="match status" value="1"/>
</dbReference>
<protein>
    <submittedName>
        <fullName evidence="6">Response regulator transcription factor</fullName>
    </submittedName>
</protein>
<dbReference type="SMART" id="SM00448">
    <property type="entry name" value="REC"/>
    <property type="match status" value="1"/>
</dbReference>
<dbReference type="GO" id="GO:0006355">
    <property type="term" value="P:regulation of DNA-templated transcription"/>
    <property type="evidence" value="ECO:0007669"/>
    <property type="project" value="InterPro"/>
</dbReference>
<proteinExistence type="predicted"/>
<feature type="modified residue" description="4-aspartylphosphate" evidence="3">
    <location>
        <position position="58"/>
    </location>
</feature>
<evidence type="ECO:0000256" key="2">
    <source>
        <dbReference type="ARBA" id="ARBA00023125"/>
    </source>
</evidence>
<dbReference type="GO" id="GO:0003677">
    <property type="term" value="F:DNA binding"/>
    <property type="evidence" value="ECO:0007669"/>
    <property type="project" value="UniProtKB-KW"/>
</dbReference>
<evidence type="ECO:0000259" key="5">
    <source>
        <dbReference type="PROSITE" id="PS50110"/>
    </source>
</evidence>
<dbReference type="KEGG" id="cagg:HYG79_15265"/>
<dbReference type="AlphaFoldDB" id="A0A7H9AT78"/>
<dbReference type="InterPro" id="IPR058245">
    <property type="entry name" value="NreC/VraR/RcsB-like_REC"/>
</dbReference>
<dbReference type="Gene3D" id="3.40.50.2300">
    <property type="match status" value="1"/>
</dbReference>
<dbReference type="InterPro" id="IPR036388">
    <property type="entry name" value="WH-like_DNA-bd_sf"/>
</dbReference>
<dbReference type="SMART" id="SM00421">
    <property type="entry name" value="HTH_LUXR"/>
    <property type="match status" value="1"/>
</dbReference>
<keyword evidence="2" id="KW-0238">DNA-binding</keyword>
<dbReference type="CDD" id="cd06170">
    <property type="entry name" value="LuxR_C_like"/>
    <property type="match status" value="1"/>
</dbReference>
<dbReference type="Pfam" id="PF00072">
    <property type="entry name" value="Response_reg"/>
    <property type="match status" value="1"/>
</dbReference>
<dbReference type="RefSeq" id="WP_179242929.1">
    <property type="nucleotide sequence ID" value="NZ_CP058595.1"/>
</dbReference>
<dbReference type="GO" id="GO:0000160">
    <property type="term" value="P:phosphorelay signal transduction system"/>
    <property type="evidence" value="ECO:0007669"/>
    <property type="project" value="InterPro"/>
</dbReference>
<keyword evidence="7" id="KW-1185">Reference proteome</keyword>
<evidence type="ECO:0000256" key="3">
    <source>
        <dbReference type="PROSITE-ProRule" id="PRU00169"/>
    </source>
</evidence>
<evidence type="ECO:0000256" key="1">
    <source>
        <dbReference type="ARBA" id="ARBA00022553"/>
    </source>
</evidence>
<dbReference type="SUPFAM" id="SSF46894">
    <property type="entry name" value="C-terminal effector domain of the bipartite response regulators"/>
    <property type="match status" value="1"/>
</dbReference>
<gene>
    <name evidence="6" type="ORF">HYG79_15265</name>
</gene>
<dbReference type="EMBL" id="CP058595">
    <property type="protein sequence ID" value="QLG46650.1"/>
    <property type="molecule type" value="Genomic_DNA"/>
</dbReference>
<dbReference type="PROSITE" id="PS50110">
    <property type="entry name" value="RESPONSE_REGULATORY"/>
    <property type="match status" value="1"/>
</dbReference>
<dbReference type="PANTHER" id="PTHR45566">
    <property type="entry name" value="HTH-TYPE TRANSCRIPTIONAL REGULATOR YHJB-RELATED"/>
    <property type="match status" value="1"/>
</dbReference>
<dbReference type="InterPro" id="IPR051015">
    <property type="entry name" value="EvgA-like"/>
</dbReference>
<accession>A0A7H9AT78</accession>
<dbReference type="Gene3D" id="1.10.10.10">
    <property type="entry name" value="Winged helix-like DNA-binding domain superfamily/Winged helix DNA-binding domain"/>
    <property type="match status" value="1"/>
</dbReference>
<reference evidence="6 7" key="1">
    <citation type="journal article" date="2006" name="Int. J. Syst. Evol. Microbiol.">
        <title>Costertonia aggregata gen. nov., sp. nov., a mesophilic marine bacterium of the family Flavobacteriaceae, isolated from a mature biofilm.</title>
        <authorList>
            <person name="Kwon K.K."/>
            <person name="Lee Y.K."/>
            <person name="Lee H.K."/>
        </authorList>
    </citation>
    <scope>NUCLEOTIDE SEQUENCE [LARGE SCALE GENOMIC DNA]</scope>
    <source>
        <strain evidence="6 7">KCCM 42265</strain>
    </source>
</reference>
<evidence type="ECO:0000259" key="4">
    <source>
        <dbReference type="PROSITE" id="PS50043"/>
    </source>
</evidence>
<dbReference type="InterPro" id="IPR000792">
    <property type="entry name" value="Tscrpt_reg_LuxR_C"/>
</dbReference>
<feature type="domain" description="Response regulatory" evidence="5">
    <location>
        <begin position="7"/>
        <end position="123"/>
    </location>
</feature>
<dbReference type="InterPro" id="IPR016032">
    <property type="entry name" value="Sig_transdc_resp-reg_C-effctor"/>
</dbReference>
<dbReference type="Proteomes" id="UP000509302">
    <property type="component" value="Chromosome"/>
</dbReference>
<name>A0A7H9AT78_9FLAO</name>
<dbReference type="PANTHER" id="PTHR45566:SF2">
    <property type="entry name" value="NARL SUBFAMILY"/>
    <property type="match status" value="1"/>
</dbReference>
<dbReference type="PRINTS" id="PR00038">
    <property type="entry name" value="HTHLUXR"/>
</dbReference>
<sequence>MKPHIQKIIVIDNDPKFHEIYTYYFERYLDYSLEGIYTTISHALDDYDTIMPNIIVSDVSLEGTDGITSISHFRKKDWNAKIIMVSDQSDFEIIKKSFKNGAVGYLTKPLSERRLYEALNSIRYEGVSMSHDIIKKIVSTFSRKSYEMFSERENEIIDYLQMGATYKVMAEKLFVTTSTINFHMQNIYLKLNVNSKSEALIKLQEIDQELANCA</sequence>
<dbReference type="Pfam" id="PF00196">
    <property type="entry name" value="GerE"/>
    <property type="match status" value="1"/>
</dbReference>